<dbReference type="InterPro" id="IPR036291">
    <property type="entry name" value="NAD(P)-bd_dom_sf"/>
</dbReference>
<dbReference type="Pfam" id="PF13460">
    <property type="entry name" value="NAD_binding_10"/>
    <property type="match status" value="1"/>
</dbReference>
<dbReference type="CDD" id="cd05244">
    <property type="entry name" value="BVR-B_like_SDR_a"/>
    <property type="match status" value="1"/>
</dbReference>
<name>A0A8J3M4F2_9ACTN</name>
<feature type="domain" description="NAD(P)-binding" evidence="1">
    <location>
        <begin position="7"/>
        <end position="198"/>
    </location>
</feature>
<dbReference type="InterPro" id="IPR051606">
    <property type="entry name" value="Polyketide_Oxido-like"/>
</dbReference>
<proteinExistence type="predicted"/>
<dbReference type="EMBL" id="BONV01000006">
    <property type="protein sequence ID" value="GIG78936.1"/>
    <property type="molecule type" value="Genomic_DNA"/>
</dbReference>
<organism evidence="2 3">
    <name type="scientific">Planotetraspora kaengkrachanensis</name>
    <dbReference type="NCBI Taxonomy" id="575193"/>
    <lineage>
        <taxon>Bacteria</taxon>
        <taxon>Bacillati</taxon>
        <taxon>Actinomycetota</taxon>
        <taxon>Actinomycetes</taxon>
        <taxon>Streptosporangiales</taxon>
        <taxon>Streptosporangiaceae</taxon>
        <taxon>Planotetraspora</taxon>
    </lineage>
</organism>
<gene>
    <name evidence="2" type="ORF">Pka01_20630</name>
</gene>
<evidence type="ECO:0000313" key="3">
    <source>
        <dbReference type="Proteomes" id="UP000630097"/>
    </source>
</evidence>
<evidence type="ECO:0000313" key="2">
    <source>
        <dbReference type="EMBL" id="GIG78936.1"/>
    </source>
</evidence>
<dbReference type="PANTHER" id="PTHR43355">
    <property type="entry name" value="FLAVIN REDUCTASE (NADPH)"/>
    <property type="match status" value="1"/>
</dbReference>
<dbReference type="InterPro" id="IPR016040">
    <property type="entry name" value="NAD(P)-bd_dom"/>
</dbReference>
<dbReference type="SUPFAM" id="SSF51735">
    <property type="entry name" value="NAD(P)-binding Rossmann-fold domains"/>
    <property type="match status" value="1"/>
</dbReference>
<dbReference type="RefSeq" id="WP_203882411.1">
    <property type="nucleotide sequence ID" value="NZ_BAABHH010000009.1"/>
</dbReference>
<evidence type="ECO:0000259" key="1">
    <source>
        <dbReference type="Pfam" id="PF13460"/>
    </source>
</evidence>
<dbReference type="Proteomes" id="UP000630097">
    <property type="component" value="Unassembled WGS sequence"/>
</dbReference>
<dbReference type="Gene3D" id="3.40.50.720">
    <property type="entry name" value="NAD(P)-binding Rossmann-like Domain"/>
    <property type="match status" value="1"/>
</dbReference>
<protein>
    <submittedName>
        <fullName evidence="2">NADH-flavin reductase</fullName>
    </submittedName>
</protein>
<sequence>MKITLFGATGGTGGHVIRQACDAGHEITAVVRDPARLTETHPRLTVLKAEVMDPVAIGPAIHERDAVVSALGSRDGRVPTTVCADGTLSVIKAMHTEGVRRLVVVSAGTLTTDGDGPLTRLILKPMLGNVLKHTIADKRRMEDVVRASDLEWTIVRPPMLTDGPRTAAYRSAVDRNVRGGMRVSRADLADCILRCLVDHDPINAAISIGN</sequence>
<dbReference type="AlphaFoldDB" id="A0A8J3M4F2"/>
<accession>A0A8J3M4F2</accession>
<dbReference type="GO" id="GO:0042602">
    <property type="term" value="F:riboflavin reductase (NADPH) activity"/>
    <property type="evidence" value="ECO:0007669"/>
    <property type="project" value="TreeGrafter"/>
</dbReference>
<keyword evidence="3" id="KW-1185">Reference proteome</keyword>
<reference evidence="2 3" key="1">
    <citation type="submission" date="2021-01" db="EMBL/GenBank/DDBJ databases">
        <title>Whole genome shotgun sequence of Planotetraspora kaengkrachanensis NBRC 104272.</title>
        <authorList>
            <person name="Komaki H."/>
            <person name="Tamura T."/>
        </authorList>
    </citation>
    <scope>NUCLEOTIDE SEQUENCE [LARGE SCALE GENOMIC DNA]</scope>
    <source>
        <strain evidence="2 3">NBRC 104272</strain>
    </source>
</reference>
<dbReference type="PANTHER" id="PTHR43355:SF2">
    <property type="entry name" value="FLAVIN REDUCTASE (NADPH)"/>
    <property type="match status" value="1"/>
</dbReference>
<comment type="caution">
    <text evidence="2">The sequence shown here is derived from an EMBL/GenBank/DDBJ whole genome shotgun (WGS) entry which is preliminary data.</text>
</comment>
<dbReference type="GO" id="GO:0004074">
    <property type="term" value="F:biliverdin reductase [NAD(P)H] activity"/>
    <property type="evidence" value="ECO:0007669"/>
    <property type="project" value="TreeGrafter"/>
</dbReference>